<evidence type="ECO:0000313" key="4">
    <source>
        <dbReference type="EMBL" id="GIE95284.1"/>
    </source>
</evidence>
<dbReference type="EMBL" id="BOMV01000026">
    <property type="protein sequence ID" value="GIE95284.1"/>
    <property type="molecule type" value="Genomic_DNA"/>
</dbReference>
<dbReference type="PANTHER" id="PTHR48094:SF11">
    <property type="entry name" value="GLUTATHIONE-INDEPENDENT GLYOXALASE HSP31-RELATED"/>
    <property type="match status" value="1"/>
</dbReference>
<keyword evidence="2" id="KW-0456">Lyase</keyword>
<comment type="caution">
    <text evidence="4">The sequence shown here is derived from an EMBL/GenBank/DDBJ whole genome shotgun (WGS) entry which is preliminary data.</text>
</comment>
<keyword evidence="5" id="KW-1185">Reference proteome</keyword>
<dbReference type="GO" id="GO:0019172">
    <property type="term" value="F:glyoxalase III activity"/>
    <property type="evidence" value="ECO:0007669"/>
    <property type="project" value="TreeGrafter"/>
</dbReference>
<dbReference type="GO" id="GO:0019243">
    <property type="term" value="P:methylglyoxal catabolic process to D-lactate via S-lactoyl-glutathione"/>
    <property type="evidence" value="ECO:0007669"/>
    <property type="project" value="TreeGrafter"/>
</dbReference>
<evidence type="ECO:0000313" key="5">
    <source>
        <dbReference type="Proteomes" id="UP000636960"/>
    </source>
</evidence>
<name>A0A919JXY6_9ACTN</name>
<dbReference type="InterPro" id="IPR032633">
    <property type="entry name" value="ThiJ-like"/>
</dbReference>
<dbReference type="Proteomes" id="UP000636960">
    <property type="component" value="Unassembled WGS sequence"/>
</dbReference>
<dbReference type="RefSeq" id="WP_203781580.1">
    <property type="nucleotide sequence ID" value="NZ_BOMV01000026.1"/>
</dbReference>
<dbReference type="Pfam" id="PF17124">
    <property type="entry name" value="ThiJ_like"/>
    <property type="match status" value="1"/>
</dbReference>
<evidence type="ECO:0000256" key="1">
    <source>
        <dbReference type="ARBA" id="ARBA00023016"/>
    </source>
</evidence>
<keyword evidence="1" id="KW-0346">Stress response</keyword>
<organism evidence="4 5">
    <name type="scientific">Paractinoplanes rishiriensis</name>
    <dbReference type="NCBI Taxonomy" id="1050105"/>
    <lineage>
        <taxon>Bacteria</taxon>
        <taxon>Bacillati</taxon>
        <taxon>Actinomycetota</taxon>
        <taxon>Actinomycetes</taxon>
        <taxon>Micromonosporales</taxon>
        <taxon>Micromonosporaceae</taxon>
        <taxon>Paractinoplanes</taxon>
    </lineage>
</organism>
<reference evidence="4" key="1">
    <citation type="submission" date="2021-01" db="EMBL/GenBank/DDBJ databases">
        <title>Whole genome shotgun sequence of Actinoplanes rishiriensis NBRC 108556.</title>
        <authorList>
            <person name="Komaki H."/>
            <person name="Tamura T."/>
        </authorList>
    </citation>
    <scope>NUCLEOTIDE SEQUENCE</scope>
    <source>
        <strain evidence="4">NBRC 108556</strain>
    </source>
</reference>
<proteinExistence type="inferred from homology"/>
<dbReference type="InterPro" id="IPR029062">
    <property type="entry name" value="Class_I_gatase-like"/>
</dbReference>
<dbReference type="Gene3D" id="3.40.50.880">
    <property type="match status" value="1"/>
</dbReference>
<sequence>MTKVLIAVSEWGYWGEELIGPLEACDKAGYEVEFLTPTGARPTPLAVSMAVDFVDPPQGKSVVAKDMAKKTRDLDASHRLDKPRNLADWVPARPYPSSATYLRDMEAYWNAVQRIVTQDLLAYDALVIVGGSGAMVDLANNQRLHELVQGFVRLDRPVAAVCYGVATLAFARDPLRKLSLIRGKRVTGHPIDYDFHDGTGYEGPHAIDGSNKGFGDGYINFGPPAYPLEFILRDAVGPDGEFIGNVGHNESVIVDYPFITARSTESSVGCGRALVDVLDNNVRRYGW</sequence>
<evidence type="ECO:0000256" key="3">
    <source>
        <dbReference type="ARBA" id="ARBA00038493"/>
    </source>
</evidence>
<dbReference type="AlphaFoldDB" id="A0A919JXY6"/>
<gene>
    <name evidence="4" type="ORF">Ari01nite_27490</name>
</gene>
<dbReference type="PANTHER" id="PTHR48094">
    <property type="entry name" value="PROTEIN/NUCLEIC ACID DEGLYCASE DJ-1-RELATED"/>
    <property type="match status" value="1"/>
</dbReference>
<protein>
    <submittedName>
        <fullName evidence="4">Uncharacterized protein</fullName>
    </submittedName>
</protein>
<dbReference type="GO" id="GO:0005737">
    <property type="term" value="C:cytoplasm"/>
    <property type="evidence" value="ECO:0007669"/>
    <property type="project" value="TreeGrafter"/>
</dbReference>
<comment type="similarity">
    <text evidence="3">Belongs to the peptidase C56 family. HSP31-like subfamily.</text>
</comment>
<dbReference type="InterPro" id="IPR050325">
    <property type="entry name" value="Prot/Nucl_acid_deglycase"/>
</dbReference>
<accession>A0A919JXY6</accession>
<dbReference type="SUPFAM" id="SSF52317">
    <property type="entry name" value="Class I glutamine amidotransferase-like"/>
    <property type="match status" value="1"/>
</dbReference>
<evidence type="ECO:0000256" key="2">
    <source>
        <dbReference type="ARBA" id="ARBA00023239"/>
    </source>
</evidence>